<keyword evidence="3" id="KW-0282">Flagellum</keyword>
<dbReference type="RefSeq" id="WP_339587423.1">
    <property type="nucleotide sequence ID" value="NZ_JBBHJZ010000002.1"/>
</dbReference>
<organism evidence="3 4">
    <name type="scientific">Novosphingobium anseongense</name>
    <dbReference type="NCBI Taxonomy" id="3133436"/>
    <lineage>
        <taxon>Bacteria</taxon>
        <taxon>Pseudomonadati</taxon>
        <taxon>Pseudomonadota</taxon>
        <taxon>Alphaproteobacteria</taxon>
        <taxon>Sphingomonadales</taxon>
        <taxon>Sphingomonadaceae</taxon>
        <taxon>Novosphingobium</taxon>
    </lineage>
</organism>
<dbReference type="InterPro" id="IPR029025">
    <property type="entry name" value="T3SS_substrate_exporter_C"/>
</dbReference>
<dbReference type="Pfam" id="PF01312">
    <property type="entry name" value="Bac_export_2"/>
    <property type="match status" value="1"/>
</dbReference>
<sequence>MSESAGEKSFAPSQKRIDDAAKNGDVLRSKELATAVGMLVGVIWLKFAGPWVFDGMSNALRTGFTWDRATLEHFDSGPILFSLMMMTMPPVLLLGVAVILFSLVSQLGFGPGRWLPGNLAPKASRMNPASGLKRMFGPNGLIELGKGLLKVGLLGAMAWFWASGRVAGLLHLGQANLHAQLTYGWDALISLLFTLSFGLVIIALADFPIQLIRRMGRLKMTLQEVRDEGKEQEGSPEKKGAIKRRQREIAMGAMSSAMRKADFVVTNPTHFSVALSYNPEEASAPIVVAKGRGEKALAMRELAAELALPVLEYPALARSLYYTTRERQVIREELYVAVAAVLGFVMSLKRGYSVARPQVDVPTLLRFDTEGRLDPSATN</sequence>
<evidence type="ECO:0000256" key="1">
    <source>
        <dbReference type="ARBA" id="ARBA00010690"/>
    </source>
</evidence>
<keyword evidence="2" id="KW-0472">Membrane</keyword>
<feature type="transmembrane region" description="Helical" evidence="2">
    <location>
        <begin position="148"/>
        <end position="167"/>
    </location>
</feature>
<comment type="caution">
    <text evidence="3">The sequence shown here is derived from an EMBL/GenBank/DDBJ whole genome shotgun (WGS) entry which is preliminary data.</text>
</comment>
<dbReference type="PANTHER" id="PTHR30531">
    <property type="entry name" value="FLAGELLAR BIOSYNTHETIC PROTEIN FLHB"/>
    <property type="match status" value="1"/>
</dbReference>
<reference evidence="3 4" key="1">
    <citation type="submission" date="2024-03" db="EMBL/GenBank/DDBJ databases">
        <authorList>
            <person name="Jo J.-H."/>
        </authorList>
    </citation>
    <scope>NUCLEOTIDE SEQUENCE [LARGE SCALE GENOMIC DNA]</scope>
    <source>
        <strain evidence="3 4">PS1R-30</strain>
    </source>
</reference>
<dbReference type="Proteomes" id="UP001361239">
    <property type="component" value="Unassembled WGS sequence"/>
</dbReference>
<proteinExistence type="inferred from homology"/>
<feature type="transmembrane region" description="Helical" evidence="2">
    <location>
        <begin position="187"/>
        <end position="209"/>
    </location>
</feature>
<evidence type="ECO:0000256" key="2">
    <source>
        <dbReference type="SAM" id="Phobius"/>
    </source>
</evidence>
<dbReference type="SUPFAM" id="SSF160544">
    <property type="entry name" value="EscU C-terminal domain-like"/>
    <property type="match status" value="1"/>
</dbReference>
<name>A0ABU8RWL9_9SPHN</name>
<keyword evidence="2" id="KW-1133">Transmembrane helix</keyword>
<evidence type="ECO:0000313" key="4">
    <source>
        <dbReference type="Proteomes" id="UP001361239"/>
    </source>
</evidence>
<accession>A0ABU8RWL9</accession>
<feature type="transmembrane region" description="Helical" evidence="2">
    <location>
        <begin position="79"/>
        <end position="104"/>
    </location>
</feature>
<dbReference type="InterPro" id="IPR006135">
    <property type="entry name" value="T3SS_substrate_exporter"/>
</dbReference>
<dbReference type="Gene3D" id="3.40.1690.10">
    <property type="entry name" value="secretion proteins EscU"/>
    <property type="match status" value="1"/>
</dbReference>
<protein>
    <submittedName>
        <fullName evidence="3">Flagellar type III secretion system protein FlhB</fullName>
    </submittedName>
</protein>
<keyword evidence="3" id="KW-0966">Cell projection</keyword>
<keyword evidence="3" id="KW-0969">Cilium</keyword>
<gene>
    <name evidence="3" type="ORF">WG901_12620</name>
</gene>
<dbReference type="EMBL" id="JBBHJZ010000002">
    <property type="protein sequence ID" value="MEJ5977485.1"/>
    <property type="molecule type" value="Genomic_DNA"/>
</dbReference>
<comment type="similarity">
    <text evidence="1">Belongs to the type III secretion exporter family.</text>
</comment>
<feature type="transmembrane region" description="Helical" evidence="2">
    <location>
        <begin position="32"/>
        <end position="53"/>
    </location>
</feature>
<keyword evidence="4" id="KW-1185">Reference proteome</keyword>
<dbReference type="PANTHER" id="PTHR30531:SF12">
    <property type="entry name" value="FLAGELLAR BIOSYNTHETIC PROTEIN FLHB"/>
    <property type="match status" value="1"/>
</dbReference>
<keyword evidence="2" id="KW-0812">Transmembrane</keyword>
<dbReference type="PRINTS" id="PR00950">
    <property type="entry name" value="TYPE3IMSPROT"/>
</dbReference>
<evidence type="ECO:0000313" key="3">
    <source>
        <dbReference type="EMBL" id="MEJ5977485.1"/>
    </source>
</evidence>